<comment type="caution">
    <text evidence="2">The sequence shown here is derived from an EMBL/GenBank/DDBJ whole genome shotgun (WGS) entry which is preliminary data.</text>
</comment>
<accession>A0AAN9V6T2</accession>
<feature type="region of interest" description="Disordered" evidence="1">
    <location>
        <begin position="310"/>
        <end position="333"/>
    </location>
</feature>
<name>A0AAN9V6T2_9ORTH</name>
<organism evidence="2 3">
    <name type="scientific">Gryllus longicercus</name>
    <dbReference type="NCBI Taxonomy" id="2509291"/>
    <lineage>
        <taxon>Eukaryota</taxon>
        <taxon>Metazoa</taxon>
        <taxon>Ecdysozoa</taxon>
        <taxon>Arthropoda</taxon>
        <taxon>Hexapoda</taxon>
        <taxon>Insecta</taxon>
        <taxon>Pterygota</taxon>
        <taxon>Neoptera</taxon>
        <taxon>Polyneoptera</taxon>
        <taxon>Orthoptera</taxon>
        <taxon>Ensifera</taxon>
        <taxon>Gryllidea</taxon>
        <taxon>Grylloidea</taxon>
        <taxon>Gryllidae</taxon>
        <taxon>Gryllinae</taxon>
        <taxon>Gryllus</taxon>
    </lineage>
</organism>
<gene>
    <name evidence="2" type="ORF">R5R35_002858</name>
</gene>
<dbReference type="Proteomes" id="UP001378592">
    <property type="component" value="Unassembled WGS sequence"/>
</dbReference>
<protein>
    <submittedName>
        <fullName evidence="2">Uncharacterized protein</fullName>
    </submittedName>
</protein>
<reference evidence="2 3" key="1">
    <citation type="submission" date="2024-03" db="EMBL/GenBank/DDBJ databases">
        <title>The genome assembly and annotation of the cricket Gryllus longicercus Weissman &amp; Gray.</title>
        <authorList>
            <person name="Szrajer S."/>
            <person name="Gray D."/>
            <person name="Ylla G."/>
        </authorList>
    </citation>
    <scope>NUCLEOTIDE SEQUENCE [LARGE SCALE GENOMIC DNA]</scope>
    <source>
        <strain evidence="2">DAG 2021-001</strain>
        <tissue evidence="2">Whole body minus gut</tissue>
    </source>
</reference>
<evidence type="ECO:0000256" key="1">
    <source>
        <dbReference type="SAM" id="MobiDB-lite"/>
    </source>
</evidence>
<dbReference type="AlphaFoldDB" id="A0AAN9V6T2"/>
<evidence type="ECO:0000313" key="2">
    <source>
        <dbReference type="EMBL" id="KAK7791567.1"/>
    </source>
</evidence>
<sequence>MKETYEMSWKPPKRTLQNVPKVKLTYGHPLPENVDDATPVNDIVGAEQSHFQFSRNGAWSYSNFNSTLPVASQTLEESYLDRFNKISEFDQEDDSDLEQTLFSEFGGTDGSSLDNSSASFLSWADEIEVQGAAKTRELFEELEMALYGEEPAKVKDEELSSECMAWKSSHIYLRVIGKQPSFVDSTSVHLQELVNEYGGDNEEVIASHGFVEDFLKIETSDESGDSLSTLSSDQSGNLTEKVKMTALEQLTFHALSEALKSFERDQCREYAEVRQNIVTPPAEDAVSTLANLSEDLGRALQISGRSIHRSPRTLNSEMGKKMHTSGDQTESTVQPKRFLSNINVIPEDKIYITPENSFAVLGFPKPLNSDFFNTKTKVLEKRGFHSAADRKRPGILDRRFSCISPEYDKLLKPSHENEDNMENSSVIVNSKQISAPNTPLKLLRHLTLPPIQNLNSFNKISENSHEKCQSSLTHIRRIFVKNKVSLSPLPNTVNISGGVNELQLAKKLLDSTPDSGRWSSCRKIGFTGIQNAKSRKKGLDNSYFDNL</sequence>
<keyword evidence="3" id="KW-1185">Reference proteome</keyword>
<dbReference type="EMBL" id="JAZDUA010000523">
    <property type="protein sequence ID" value="KAK7791567.1"/>
    <property type="molecule type" value="Genomic_DNA"/>
</dbReference>
<evidence type="ECO:0000313" key="3">
    <source>
        <dbReference type="Proteomes" id="UP001378592"/>
    </source>
</evidence>
<proteinExistence type="predicted"/>